<dbReference type="PANTHER" id="PTHR30408:SF12">
    <property type="entry name" value="TYPE I RESTRICTION ENZYME MJAVIII SPECIFICITY SUBUNIT"/>
    <property type="match status" value="1"/>
</dbReference>
<dbReference type="EMBL" id="FPLD01000135">
    <property type="protein sequence ID" value="SGZ18591.1"/>
    <property type="molecule type" value="Genomic_DNA"/>
</dbReference>
<dbReference type="CDD" id="cd17267">
    <property type="entry name" value="RMtype1_S_EcoAO83I-TRD1-CR1_like"/>
    <property type="match status" value="1"/>
</dbReference>
<protein>
    <submittedName>
        <fullName evidence="5">Type I restriction modification enzyme protein S</fullName>
    </submittedName>
</protein>
<dbReference type="Proteomes" id="UP000183794">
    <property type="component" value="Unassembled WGS sequence"/>
</dbReference>
<evidence type="ECO:0000313" key="6">
    <source>
        <dbReference type="Proteomes" id="UP000183794"/>
    </source>
</evidence>
<dbReference type="Gene3D" id="3.90.220.20">
    <property type="entry name" value="DNA methylase specificity domains"/>
    <property type="match status" value="2"/>
</dbReference>
<evidence type="ECO:0000256" key="1">
    <source>
        <dbReference type="ARBA" id="ARBA00010923"/>
    </source>
</evidence>
<dbReference type="AlphaFoldDB" id="A0A1L0ALW9"/>
<keyword evidence="3" id="KW-0238">DNA-binding</keyword>
<evidence type="ECO:0000313" key="5">
    <source>
        <dbReference type="EMBL" id="SGZ18591.1"/>
    </source>
</evidence>
<evidence type="ECO:0000259" key="4">
    <source>
        <dbReference type="Pfam" id="PF01420"/>
    </source>
</evidence>
<dbReference type="SUPFAM" id="SSF116734">
    <property type="entry name" value="DNA methylase specificity domain"/>
    <property type="match status" value="2"/>
</dbReference>
<name>A0A1L0ALW9_9GAMM</name>
<dbReference type="InterPro" id="IPR000055">
    <property type="entry name" value="Restrct_endonuc_typeI_TRD"/>
</dbReference>
<reference evidence="5 6" key="1">
    <citation type="submission" date="2016-11" db="EMBL/GenBank/DDBJ databases">
        <authorList>
            <person name="Jaros S."/>
            <person name="Januszkiewicz K."/>
            <person name="Wedrychowicz H."/>
        </authorList>
    </citation>
    <scope>NUCLEOTIDE SEQUENCE [LARGE SCALE GENOMIC DNA]</scope>
    <source>
        <strain evidence="5">NVI 5450</strain>
    </source>
</reference>
<evidence type="ECO:0000256" key="2">
    <source>
        <dbReference type="ARBA" id="ARBA00022747"/>
    </source>
</evidence>
<dbReference type="PANTHER" id="PTHR30408">
    <property type="entry name" value="TYPE-1 RESTRICTION ENZYME ECOKI SPECIFICITY PROTEIN"/>
    <property type="match status" value="1"/>
</dbReference>
<dbReference type="RefSeq" id="WP_075498125.1">
    <property type="nucleotide sequence ID" value="NZ_CAWRBC010000013.1"/>
</dbReference>
<dbReference type="InterPro" id="IPR052021">
    <property type="entry name" value="Type-I_RS_S_subunit"/>
</dbReference>
<dbReference type="GO" id="GO:0003677">
    <property type="term" value="F:DNA binding"/>
    <property type="evidence" value="ECO:0007669"/>
    <property type="project" value="UniProtKB-KW"/>
</dbReference>
<accession>A0A1L0ALW9</accession>
<feature type="domain" description="Type I restriction modification DNA specificity" evidence="4">
    <location>
        <begin position="8"/>
        <end position="158"/>
    </location>
</feature>
<comment type="similarity">
    <text evidence="1">Belongs to the type-I restriction system S methylase family.</text>
</comment>
<dbReference type="GO" id="GO:0009307">
    <property type="term" value="P:DNA restriction-modification system"/>
    <property type="evidence" value="ECO:0007669"/>
    <property type="project" value="UniProtKB-KW"/>
</dbReference>
<dbReference type="InterPro" id="IPR044946">
    <property type="entry name" value="Restrct_endonuc_typeI_TRD_sf"/>
</dbReference>
<gene>
    <name evidence="5" type="ORF">NVI5450_4667</name>
</gene>
<proteinExistence type="inferred from homology"/>
<evidence type="ECO:0000256" key="3">
    <source>
        <dbReference type="ARBA" id="ARBA00023125"/>
    </source>
</evidence>
<dbReference type="Pfam" id="PF01420">
    <property type="entry name" value="Methylase_S"/>
    <property type="match status" value="1"/>
</dbReference>
<dbReference type="OrthoDB" id="9798929at2"/>
<keyword evidence="2" id="KW-0680">Restriction system</keyword>
<organism evidence="5 6">
    <name type="scientific">Moritella viscosa</name>
    <dbReference type="NCBI Taxonomy" id="80854"/>
    <lineage>
        <taxon>Bacteria</taxon>
        <taxon>Pseudomonadati</taxon>
        <taxon>Pseudomonadota</taxon>
        <taxon>Gammaproteobacteria</taxon>
        <taxon>Alteromonadales</taxon>
        <taxon>Moritellaceae</taxon>
        <taxon>Moritella</taxon>
    </lineage>
</organism>
<sequence>MSFFENHSNWPLVALKDIATLKRGYDLPTKNRIEGDVPIYAANGINGSHNEVKIKGPGVITGRSGTIGKVHFTEQDYWPLNTSLYVTDFHGNDPKWVFYMLKAFQLERFVEGAGVPTLNRNLVHDELIPLPPLEEQKRIAAILDKADVIRQKRKQAIELAEEFLRSVFLDMFGDYLGSSDNLVSFGDVTKLDAKMVDPTLDEYANLLHIGPDRIAKRTGEIFPALTAREEGLKSKKFLFSEQYVIYSKIRPYLRKAAIPEFVALCSADMYPIKPVDFKVTREFVWMLLLSDFFDNYVCTLPDRASIPKLNKKELAAFQFSLPSFDEIQKFSFIVKEILKTKNTLQDHQLNSINLFSALSQKAFSGQL</sequence>